<dbReference type="InterPro" id="IPR038404">
    <property type="entry name" value="TRAP_DctP_sf"/>
</dbReference>
<dbReference type="InterPro" id="IPR018389">
    <property type="entry name" value="DctP_fam"/>
</dbReference>
<dbReference type="NCBIfam" id="TIGR00787">
    <property type="entry name" value="dctP"/>
    <property type="match status" value="1"/>
</dbReference>
<dbReference type="Gene3D" id="3.40.190.170">
    <property type="entry name" value="Bacterial extracellular solute-binding protein, family 7"/>
    <property type="match status" value="1"/>
</dbReference>
<dbReference type="EMBL" id="JACIEN010000002">
    <property type="protein sequence ID" value="MBB4016921.1"/>
    <property type="molecule type" value="Genomic_DNA"/>
</dbReference>
<comment type="similarity">
    <text evidence="2">Belongs to the bacterial solute-binding protein 7 family.</text>
</comment>
<dbReference type="InterPro" id="IPR006311">
    <property type="entry name" value="TAT_signal"/>
</dbReference>
<reference evidence="5 6" key="1">
    <citation type="submission" date="2020-08" db="EMBL/GenBank/DDBJ databases">
        <title>Genomic Encyclopedia of Type Strains, Phase IV (KMG-IV): sequencing the most valuable type-strain genomes for metagenomic binning, comparative biology and taxonomic classification.</title>
        <authorList>
            <person name="Goeker M."/>
        </authorList>
    </citation>
    <scope>NUCLEOTIDE SEQUENCE [LARGE SCALE GENOMIC DNA]</scope>
    <source>
        <strain evidence="5 6">DSM 103737</strain>
    </source>
</reference>
<keyword evidence="5" id="KW-0675">Receptor</keyword>
<evidence type="ECO:0000313" key="6">
    <source>
        <dbReference type="Proteomes" id="UP000577362"/>
    </source>
</evidence>
<evidence type="ECO:0000256" key="1">
    <source>
        <dbReference type="ARBA" id="ARBA00004196"/>
    </source>
</evidence>
<name>A0A840BTZ0_9HYPH</name>
<protein>
    <submittedName>
        <fullName evidence="5">Tripartite ATP-independent transporter DctP family solute receptor</fullName>
    </submittedName>
</protein>
<dbReference type="RefSeq" id="WP_183316466.1">
    <property type="nucleotide sequence ID" value="NZ_JACIEN010000002.1"/>
</dbReference>
<sequence length="330" mass="35483">MHGVSRRTFLAGSAALGAGVFMPAIARAQATVIRWGEMLPQSHPQVQMIDRIAAEVKEKSGGRIDIQSFPNGQLGSGKDMMDAVVSGALAFTTDGAAALGALLPQLSVIEAPYLWRDAAHMTKAGSSPIFAKMNEDLVSRRGLRMLAITYYGKRHLTTGSKEVRSAADMAGFKLRVPPVDTFRAMAEAWGARATPINFNELYLALSQGAVDGQENPLPTIHSAKLAEVQKYLVLTGHIITPRLVIANEAALKGLSAEDRAILDAAIANGAKWQDAELSRQEGELIGTLKTAGMTIIEPDVESFRKPVLEQLPPKFEEKWGKGTWDALAAL</sequence>
<gene>
    <name evidence="5" type="ORF">GGR16_001950</name>
</gene>
<organism evidence="5 6">
    <name type="scientific">Chelatococcus caeni</name>
    <dbReference type="NCBI Taxonomy" id="1348468"/>
    <lineage>
        <taxon>Bacteria</taxon>
        <taxon>Pseudomonadati</taxon>
        <taxon>Pseudomonadota</taxon>
        <taxon>Alphaproteobacteria</taxon>
        <taxon>Hyphomicrobiales</taxon>
        <taxon>Chelatococcaceae</taxon>
        <taxon>Chelatococcus</taxon>
    </lineage>
</organism>
<keyword evidence="4" id="KW-0732">Signal</keyword>
<keyword evidence="3" id="KW-0813">Transport</keyword>
<dbReference type="NCBIfam" id="NF037995">
    <property type="entry name" value="TRAP_S1"/>
    <property type="match status" value="1"/>
</dbReference>
<accession>A0A840BTZ0</accession>
<proteinExistence type="inferred from homology"/>
<dbReference type="InterPro" id="IPR004682">
    <property type="entry name" value="TRAP_DctP"/>
</dbReference>
<evidence type="ECO:0000313" key="5">
    <source>
        <dbReference type="EMBL" id="MBB4016921.1"/>
    </source>
</evidence>
<comment type="subcellular location">
    <subcellularLocation>
        <location evidence="1">Cell envelope</location>
    </subcellularLocation>
</comment>
<dbReference type="AlphaFoldDB" id="A0A840BTZ0"/>
<evidence type="ECO:0000256" key="2">
    <source>
        <dbReference type="ARBA" id="ARBA00009023"/>
    </source>
</evidence>
<dbReference type="PANTHER" id="PTHR33376">
    <property type="match status" value="1"/>
</dbReference>
<keyword evidence="6" id="KW-1185">Reference proteome</keyword>
<dbReference type="PANTHER" id="PTHR33376:SF4">
    <property type="entry name" value="SIALIC ACID-BINDING PERIPLASMIC PROTEIN SIAP"/>
    <property type="match status" value="1"/>
</dbReference>
<dbReference type="CDD" id="cd13672">
    <property type="entry name" value="PBP2_TRAP_Siap"/>
    <property type="match status" value="1"/>
</dbReference>
<dbReference type="PROSITE" id="PS51318">
    <property type="entry name" value="TAT"/>
    <property type="match status" value="1"/>
</dbReference>
<evidence type="ECO:0000256" key="4">
    <source>
        <dbReference type="ARBA" id="ARBA00022729"/>
    </source>
</evidence>
<dbReference type="GO" id="GO:0030288">
    <property type="term" value="C:outer membrane-bounded periplasmic space"/>
    <property type="evidence" value="ECO:0007669"/>
    <property type="project" value="InterPro"/>
</dbReference>
<dbReference type="Proteomes" id="UP000577362">
    <property type="component" value="Unassembled WGS sequence"/>
</dbReference>
<comment type="caution">
    <text evidence="5">The sequence shown here is derived from an EMBL/GenBank/DDBJ whole genome shotgun (WGS) entry which is preliminary data.</text>
</comment>
<dbReference type="PIRSF" id="PIRSF006470">
    <property type="entry name" value="DctB"/>
    <property type="match status" value="1"/>
</dbReference>
<dbReference type="GO" id="GO:0055085">
    <property type="term" value="P:transmembrane transport"/>
    <property type="evidence" value="ECO:0007669"/>
    <property type="project" value="InterPro"/>
</dbReference>
<evidence type="ECO:0000256" key="3">
    <source>
        <dbReference type="ARBA" id="ARBA00022448"/>
    </source>
</evidence>
<dbReference type="Pfam" id="PF03480">
    <property type="entry name" value="DctP"/>
    <property type="match status" value="1"/>
</dbReference>